<protein>
    <submittedName>
        <fullName evidence="2">Uncharacterized protein</fullName>
    </submittedName>
</protein>
<accession>A0AB74UW73</accession>
<sequence>MKNSALFALFLATSLGVHAQSMTAANPYHVPMFAGHVESSQCDACGSIVVGSETGFASPDWTPSASDEGSQTGVGDSVAAQPVCDECNTVADGPVADGPSSFYRRLIEMSGNEINPVTQPKLDFSDSRHAVQISGVVTTNGKPVPDATVMVEVDLDGGFVNFQAKVQVLIIADKQGFYATAVRAPAAITAVQVTSPSFCSVKNDCVYWYESSDGAGAIAQ</sequence>
<reference evidence="2" key="1">
    <citation type="submission" date="2024-10" db="EMBL/GenBank/DDBJ databases">
        <authorList>
            <person name="Lesea H.P."/>
            <person name="Kuehl J.V."/>
            <person name="Chandonia J.-M."/>
        </authorList>
    </citation>
    <scope>NUCLEOTIDE SEQUENCE</scope>
    <source>
        <strain evidence="2">FW102-FHT14D07</strain>
    </source>
</reference>
<proteinExistence type="predicted"/>
<feature type="chain" id="PRO_5044505894" evidence="1">
    <location>
        <begin position="20"/>
        <end position="220"/>
    </location>
</feature>
<evidence type="ECO:0000313" key="2">
    <source>
        <dbReference type="EMBL" id="XIA18958.1"/>
    </source>
</evidence>
<organism evidence="2">
    <name type="scientific">Rhodanobacter sp. FW102-FHT14D07</name>
    <dbReference type="NCBI Taxonomy" id="3351462"/>
    <lineage>
        <taxon>Bacteria</taxon>
        <taxon>Pseudomonadati</taxon>
        <taxon>Pseudomonadota</taxon>
        <taxon>Gammaproteobacteria</taxon>
        <taxon>Lysobacterales</taxon>
        <taxon>Rhodanobacteraceae</taxon>
        <taxon>Rhodanobacter</taxon>
    </lineage>
</organism>
<evidence type="ECO:0000256" key="1">
    <source>
        <dbReference type="SAM" id="SignalP"/>
    </source>
</evidence>
<dbReference type="EMBL" id="CP170721">
    <property type="protein sequence ID" value="XIA18958.1"/>
    <property type="molecule type" value="Genomic_DNA"/>
</dbReference>
<keyword evidence="1" id="KW-0732">Signal</keyword>
<dbReference type="AlphaFoldDB" id="A0AB74UW73"/>
<feature type="signal peptide" evidence="1">
    <location>
        <begin position="1"/>
        <end position="19"/>
    </location>
</feature>
<dbReference type="RefSeq" id="WP_395119854.1">
    <property type="nucleotide sequence ID" value="NZ_CP170721.1"/>
</dbReference>
<name>A0AB74UW73_9GAMM</name>
<gene>
    <name evidence="2" type="ORF">ACFYG5_02095</name>
</gene>